<feature type="region of interest" description="Disordered" evidence="1">
    <location>
        <begin position="241"/>
        <end position="263"/>
    </location>
</feature>
<feature type="compositionally biased region" description="Acidic residues" evidence="1">
    <location>
        <begin position="253"/>
        <end position="263"/>
    </location>
</feature>
<gene>
    <name evidence="2" type="ORF">SEMRO_3642_G349920.1</name>
</gene>
<evidence type="ECO:0000256" key="1">
    <source>
        <dbReference type="SAM" id="MobiDB-lite"/>
    </source>
</evidence>
<reference evidence="2" key="1">
    <citation type="submission" date="2020-06" db="EMBL/GenBank/DDBJ databases">
        <authorList>
            <consortium name="Plant Systems Biology data submission"/>
        </authorList>
    </citation>
    <scope>NUCLEOTIDE SEQUENCE</scope>
    <source>
        <strain evidence="2">D6</strain>
    </source>
</reference>
<evidence type="ECO:0000313" key="3">
    <source>
        <dbReference type="Proteomes" id="UP001153069"/>
    </source>
</evidence>
<dbReference type="Proteomes" id="UP001153069">
    <property type="component" value="Unassembled WGS sequence"/>
</dbReference>
<dbReference type="AlphaFoldDB" id="A0A9N8F277"/>
<proteinExistence type="predicted"/>
<sequence>MEDFIERVKGLTVSDLGKSSIDELEREIRGDDDGDMMKRSLLEMRLRALESEAKLNGTYLEDCDGLWKFTPRTIPEGKEEQLRLFDNISRNTLRKYYKDVGETFELDPNNLPDAEMKSLGSASFSVRGKRDIFNNPFILLRAHLIPDSQVCAPKKPQNFITFSGPKEVYDVDPSVMIMPIMSLDSVREDWQDDISFDALVIANEEEVYEILLALHEYEMRRRQTNLPDEVNCSVIGEMPHNRSGADVVAPPQEGEDDWETLGD</sequence>
<comment type="caution">
    <text evidence="2">The sequence shown here is derived from an EMBL/GenBank/DDBJ whole genome shotgun (WGS) entry which is preliminary data.</text>
</comment>
<evidence type="ECO:0000313" key="2">
    <source>
        <dbReference type="EMBL" id="CAB9531531.1"/>
    </source>
</evidence>
<dbReference type="EMBL" id="CAICTM010003640">
    <property type="protein sequence ID" value="CAB9531531.1"/>
    <property type="molecule type" value="Genomic_DNA"/>
</dbReference>
<name>A0A9N8F277_9STRA</name>
<accession>A0A9N8F277</accession>
<organism evidence="2 3">
    <name type="scientific">Seminavis robusta</name>
    <dbReference type="NCBI Taxonomy" id="568900"/>
    <lineage>
        <taxon>Eukaryota</taxon>
        <taxon>Sar</taxon>
        <taxon>Stramenopiles</taxon>
        <taxon>Ochrophyta</taxon>
        <taxon>Bacillariophyta</taxon>
        <taxon>Bacillariophyceae</taxon>
        <taxon>Bacillariophycidae</taxon>
        <taxon>Naviculales</taxon>
        <taxon>Naviculaceae</taxon>
        <taxon>Seminavis</taxon>
    </lineage>
</organism>
<protein>
    <submittedName>
        <fullName evidence="2">Uncharacterized protein</fullName>
    </submittedName>
</protein>
<keyword evidence="3" id="KW-1185">Reference proteome</keyword>